<organism evidence="7 8">
    <name type="scientific">Loigolactobacillus jiayinensis</name>
    <dbReference type="NCBI Taxonomy" id="2486016"/>
    <lineage>
        <taxon>Bacteria</taxon>
        <taxon>Bacillati</taxon>
        <taxon>Bacillota</taxon>
        <taxon>Bacilli</taxon>
        <taxon>Lactobacillales</taxon>
        <taxon>Lactobacillaceae</taxon>
        <taxon>Loigolactobacillus</taxon>
    </lineage>
</organism>
<evidence type="ECO:0000313" key="8">
    <source>
        <dbReference type="Proteomes" id="UP001596289"/>
    </source>
</evidence>
<feature type="domain" description="Aminotransferase class I/classII large" evidence="6">
    <location>
        <begin position="67"/>
        <end position="375"/>
    </location>
</feature>
<dbReference type="InterPro" id="IPR015421">
    <property type="entry name" value="PyrdxlP-dep_Trfase_major"/>
</dbReference>
<keyword evidence="8" id="KW-1185">Reference proteome</keyword>
<name>A0ABW1RCJ0_9LACO</name>
<evidence type="ECO:0000259" key="6">
    <source>
        <dbReference type="Pfam" id="PF00155"/>
    </source>
</evidence>
<evidence type="ECO:0000313" key="7">
    <source>
        <dbReference type="EMBL" id="MFC6169544.1"/>
    </source>
</evidence>
<reference evidence="8" key="1">
    <citation type="journal article" date="2019" name="Int. J. Syst. Evol. Microbiol.">
        <title>The Global Catalogue of Microorganisms (GCM) 10K type strain sequencing project: providing services to taxonomists for standard genome sequencing and annotation.</title>
        <authorList>
            <consortium name="The Broad Institute Genomics Platform"/>
            <consortium name="The Broad Institute Genome Sequencing Center for Infectious Disease"/>
            <person name="Wu L."/>
            <person name="Ma J."/>
        </authorList>
    </citation>
    <scope>NUCLEOTIDE SEQUENCE [LARGE SCALE GENOMIC DNA]</scope>
    <source>
        <strain evidence="8">CCM 8904</strain>
    </source>
</reference>
<dbReference type="InterPro" id="IPR015424">
    <property type="entry name" value="PyrdxlP-dep_Trfase"/>
</dbReference>
<dbReference type="InterPro" id="IPR004839">
    <property type="entry name" value="Aminotransferase_I/II_large"/>
</dbReference>
<dbReference type="EMBL" id="JBHSSL010000019">
    <property type="protein sequence ID" value="MFC6169544.1"/>
    <property type="molecule type" value="Genomic_DNA"/>
</dbReference>
<accession>A0ABW1RCJ0</accession>
<evidence type="ECO:0000256" key="4">
    <source>
        <dbReference type="ARBA" id="ARBA00023239"/>
    </source>
</evidence>
<comment type="caution">
    <text evidence="7">The sequence shown here is derived from an EMBL/GenBank/DDBJ whole genome shotgun (WGS) entry which is preliminary data.</text>
</comment>
<comment type="similarity">
    <text evidence="5">Belongs to the class-II pyridoxal-phosphate-dependent aminotransferase family. MalY/PatB cystathionine beta-lyase subfamily.</text>
</comment>
<dbReference type="InterPro" id="IPR015422">
    <property type="entry name" value="PyrdxlP-dep_Trfase_small"/>
</dbReference>
<dbReference type="GO" id="GO:0047804">
    <property type="term" value="F:cysteine-S-conjugate beta-lyase activity"/>
    <property type="evidence" value="ECO:0007669"/>
    <property type="project" value="UniProtKB-EC"/>
</dbReference>
<dbReference type="Gene3D" id="3.90.1150.10">
    <property type="entry name" value="Aspartate Aminotransferase, domain 1"/>
    <property type="match status" value="1"/>
</dbReference>
<keyword evidence="3" id="KW-0663">Pyridoxal phosphate</keyword>
<dbReference type="SUPFAM" id="SSF53383">
    <property type="entry name" value="PLP-dependent transferases"/>
    <property type="match status" value="1"/>
</dbReference>
<dbReference type="RefSeq" id="WP_125554102.1">
    <property type="nucleotide sequence ID" value="NZ_JBHSSL010000019.1"/>
</dbReference>
<proteinExistence type="inferred from homology"/>
<protein>
    <recommendedName>
        <fullName evidence="2">cysteine-S-conjugate beta-lyase</fullName>
        <ecNumber evidence="2">4.4.1.13</ecNumber>
    </recommendedName>
</protein>
<dbReference type="EC" id="4.4.1.13" evidence="2"/>
<evidence type="ECO:0000256" key="3">
    <source>
        <dbReference type="ARBA" id="ARBA00022898"/>
    </source>
</evidence>
<evidence type="ECO:0000256" key="5">
    <source>
        <dbReference type="ARBA" id="ARBA00037974"/>
    </source>
</evidence>
<keyword evidence="4 7" id="KW-0456">Lyase</keyword>
<dbReference type="PANTHER" id="PTHR43525:SF1">
    <property type="entry name" value="PROTEIN MALY"/>
    <property type="match status" value="1"/>
</dbReference>
<dbReference type="InterPro" id="IPR051798">
    <property type="entry name" value="Class-II_PLP-Dep_Aminotrans"/>
</dbReference>
<dbReference type="PANTHER" id="PTHR43525">
    <property type="entry name" value="PROTEIN MALY"/>
    <property type="match status" value="1"/>
</dbReference>
<dbReference type="CDD" id="cd00609">
    <property type="entry name" value="AAT_like"/>
    <property type="match status" value="1"/>
</dbReference>
<dbReference type="Pfam" id="PF00155">
    <property type="entry name" value="Aminotran_1_2"/>
    <property type="match status" value="1"/>
</dbReference>
<sequence>MTTIFDTEINRTNSNSEKWDLRESVFNNQNILPMWVADTDFMAPQEITNSLVTRLHQSPLGYTFVPNNFYSAISKWYQKRHQVTVLPENIQENATVMSSMNLLIRILTKKNAKILMFNPIYFPFFKTVKNLERQPLFYKLNFTEHGLTINFIELEKLIANERPHLLLLCNPHNPGGRVWTAKDLKQLTALTAKYHIPIISDEIHSDLIFPGEIFTPILQITGSNKYIYTLSAPTKTFNIAGLKSSFLISSNKESLIKFQQLHAEGNYPKLNTLAITATITAYTQCEYYVDELNDYLYANYLYLKNNLNSSFTISPSQGTYLVLIKFPNKYTDNSFYKVVTQGGIGIQMGRDFGTNGKGYFRINIGTTLSNIKKAVCILNALG</sequence>
<comment type="cofactor">
    <cofactor evidence="1">
        <name>pyridoxal 5'-phosphate</name>
        <dbReference type="ChEBI" id="CHEBI:597326"/>
    </cofactor>
</comment>
<gene>
    <name evidence="7" type="ORF">ACFQGP_03000</name>
</gene>
<evidence type="ECO:0000256" key="2">
    <source>
        <dbReference type="ARBA" id="ARBA00012224"/>
    </source>
</evidence>
<dbReference type="Proteomes" id="UP001596289">
    <property type="component" value="Unassembled WGS sequence"/>
</dbReference>
<dbReference type="Gene3D" id="3.40.640.10">
    <property type="entry name" value="Type I PLP-dependent aspartate aminotransferase-like (Major domain)"/>
    <property type="match status" value="1"/>
</dbReference>
<evidence type="ECO:0000256" key="1">
    <source>
        <dbReference type="ARBA" id="ARBA00001933"/>
    </source>
</evidence>